<dbReference type="AlphaFoldDB" id="A0A3P6FB66"/>
<evidence type="ECO:0000313" key="1">
    <source>
        <dbReference type="EMBL" id="VDD44784.1"/>
    </source>
</evidence>
<dbReference type="EMBL" id="LR031877">
    <property type="protein sequence ID" value="VDD44784.1"/>
    <property type="molecule type" value="Genomic_DNA"/>
</dbReference>
<protein>
    <submittedName>
        <fullName evidence="1">Uncharacterized protein</fullName>
    </submittedName>
</protein>
<reference evidence="1" key="1">
    <citation type="submission" date="2018-11" db="EMBL/GenBank/DDBJ databases">
        <authorList>
            <consortium name="Genoscope - CEA"/>
            <person name="William W."/>
        </authorList>
    </citation>
    <scope>NUCLEOTIDE SEQUENCE</scope>
</reference>
<name>A0A3P6FB66_BRAOL</name>
<gene>
    <name evidence="1" type="ORF">BOLC5T32331H</name>
</gene>
<sequence>MTFEAWLQARRGFFIAGPPVPNPWSNRHLTEVSFRKYQQLCLRGFLVQGMLVLDDPGFGEARSIVENVGWIECISNLLCFGCWFLQGMPFLISTRCD</sequence>
<accession>A0A3P6FB66</accession>
<proteinExistence type="predicted"/>
<organism evidence="1">
    <name type="scientific">Brassica oleracea</name>
    <name type="common">Wild cabbage</name>
    <dbReference type="NCBI Taxonomy" id="3712"/>
    <lineage>
        <taxon>Eukaryota</taxon>
        <taxon>Viridiplantae</taxon>
        <taxon>Streptophyta</taxon>
        <taxon>Embryophyta</taxon>
        <taxon>Tracheophyta</taxon>
        <taxon>Spermatophyta</taxon>
        <taxon>Magnoliopsida</taxon>
        <taxon>eudicotyledons</taxon>
        <taxon>Gunneridae</taxon>
        <taxon>Pentapetalae</taxon>
        <taxon>rosids</taxon>
        <taxon>malvids</taxon>
        <taxon>Brassicales</taxon>
        <taxon>Brassicaceae</taxon>
        <taxon>Brassiceae</taxon>
        <taxon>Brassica</taxon>
    </lineage>
</organism>